<reference evidence="3 4" key="1">
    <citation type="submission" date="2022-02" db="EMBL/GenBank/DDBJ databases">
        <title>The car tank lid bacteriome: a reservoir of bacteria with potential in bioremediation of fuel.</title>
        <authorList>
            <person name="Vidal-Verdu A."/>
            <person name="Gomez-Martinez D."/>
            <person name="Latorre-Perez A."/>
            <person name="Pereto J."/>
            <person name="Porcar M."/>
        </authorList>
    </citation>
    <scope>NUCLEOTIDE SEQUENCE [LARGE SCALE GENOMIC DNA]</scope>
    <source>
        <strain evidence="3 4">4D.3</strain>
    </source>
</reference>
<evidence type="ECO:0000313" key="3">
    <source>
        <dbReference type="EMBL" id="MCK9796111.1"/>
    </source>
</evidence>
<feature type="domain" description="Solute-binding protein family 3/N-terminal" evidence="2">
    <location>
        <begin position="22"/>
        <end position="237"/>
    </location>
</feature>
<evidence type="ECO:0000256" key="1">
    <source>
        <dbReference type="ARBA" id="ARBA00022729"/>
    </source>
</evidence>
<sequence length="245" mass="25557">MTAPAPVEATSDVVAALAPTGVLRAVINLGNPVLAQGTPDAPSGVTVDLAREVARRLGVPARLECVDAARLSFAAVTEGRVDVGFLAVEPERAAQVAFTEPYVLIEGVFAVPDGSAVRTADDVDRPGVRVGVKQGSAYDLYLSRTLTQAEVVRGADGTVAFEEHGLEVAAGIRQPLTRYVAEHPGLRVVEPRFTEIRQAVATGRDRDPDAVAWLRDLVAGLTADGFVAASLARSGQDATVPSPEA</sequence>
<keyword evidence="4" id="KW-1185">Reference proteome</keyword>
<dbReference type="Pfam" id="PF00497">
    <property type="entry name" value="SBP_bac_3"/>
    <property type="match status" value="1"/>
</dbReference>
<dbReference type="PANTHER" id="PTHR35936">
    <property type="entry name" value="MEMBRANE-BOUND LYTIC MUREIN TRANSGLYCOSYLASE F"/>
    <property type="match status" value="1"/>
</dbReference>
<dbReference type="PANTHER" id="PTHR35936:SF17">
    <property type="entry name" value="ARGININE-BINDING EXTRACELLULAR PROTEIN ARTP"/>
    <property type="match status" value="1"/>
</dbReference>
<accession>A0ABT0J9E4</accession>
<proteinExistence type="predicted"/>
<dbReference type="EMBL" id="JALQCY010000009">
    <property type="protein sequence ID" value="MCK9796111.1"/>
    <property type="molecule type" value="Genomic_DNA"/>
</dbReference>
<dbReference type="InterPro" id="IPR001638">
    <property type="entry name" value="Solute-binding_3/MltF_N"/>
</dbReference>
<dbReference type="SMART" id="SM00062">
    <property type="entry name" value="PBPb"/>
    <property type="match status" value="1"/>
</dbReference>
<evidence type="ECO:0000313" key="4">
    <source>
        <dbReference type="Proteomes" id="UP001651050"/>
    </source>
</evidence>
<keyword evidence="1" id="KW-0732">Signal</keyword>
<evidence type="ECO:0000259" key="2">
    <source>
        <dbReference type="SMART" id="SM00062"/>
    </source>
</evidence>
<comment type="caution">
    <text evidence="3">The sequence shown here is derived from an EMBL/GenBank/DDBJ whole genome shotgun (WGS) entry which is preliminary data.</text>
</comment>
<protein>
    <submittedName>
        <fullName evidence="3">Transporter substrate-binding domain-containing protein</fullName>
    </submittedName>
</protein>
<dbReference type="RefSeq" id="WP_416345967.1">
    <property type="nucleotide sequence ID" value="NZ_JALQCY010000009.1"/>
</dbReference>
<organism evidence="3 4">
    <name type="scientific">Isoptericola peretonis</name>
    <dbReference type="NCBI Taxonomy" id="2918523"/>
    <lineage>
        <taxon>Bacteria</taxon>
        <taxon>Bacillati</taxon>
        <taxon>Actinomycetota</taxon>
        <taxon>Actinomycetes</taxon>
        <taxon>Micrococcales</taxon>
        <taxon>Promicromonosporaceae</taxon>
        <taxon>Isoptericola</taxon>
    </lineage>
</organism>
<dbReference type="Gene3D" id="3.40.190.10">
    <property type="entry name" value="Periplasmic binding protein-like II"/>
    <property type="match status" value="2"/>
</dbReference>
<gene>
    <name evidence="3" type="ORF">M1843_20405</name>
</gene>
<dbReference type="SUPFAM" id="SSF53850">
    <property type="entry name" value="Periplasmic binding protein-like II"/>
    <property type="match status" value="1"/>
</dbReference>
<name>A0ABT0J9E4_9MICO</name>
<dbReference type="Proteomes" id="UP001651050">
    <property type="component" value="Unassembled WGS sequence"/>
</dbReference>